<dbReference type="EMBL" id="CACRZD030000121">
    <property type="protein sequence ID" value="CAA6674572.1"/>
    <property type="molecule type" value="Genomic_DNA"/>
</dbReference>
<keyword evidence="2" id="KW-1185">Reference proteome</keyword>
<protein>
    <submittedName>
        <fullName evidence="1">Uncharacterized protein</fullName>
    </submittedName>
</protein>
<evidence type="ECO:0000313" key="2">
    <source>
        <dbReference type="Proteomes" id="UP001189122"/>
    </source>
</evidence>
<comment type="caution">
    <text evidence="1">The sequence shown here is derived from an EMBL/GenBank/DDBJ whole genome shotgun (WGS) entry which is preliminary data.</text>
</comment>
<accession>A0ABN7E9Q5</accession>
<name>A0ABN7E9Q5_SPIIN</name>
<proteinExistence type="predicted"/>
<sequence>MLAFLSKVHSLACMTIPCPTADWPLVTNFFSRCMTTPSPTTGWPPVIWKGSGIHVPLSV</sequence>
<reference evidence="2" key="1">
    <citation type="journal article" date="2020" name="Sci. Rep.">
        <title>Chromosome-scale genome assembly for the duckweed Spirodela intermedia, integrating cytogenetic maps, PacBio and Oxford Nanopore libraries.</title>
        <authorList>
            <person name="Hoang P.T.N."/>
            <person name="Fiebig A."/>
            <person name="Novak P."/>
            <person name="Macas J."/>
            <person name="Cao H.X."/>
            <person name="Stepanenko A."/>
            <person name="Chen G."/>
            <person name="Borisjuk N."/>
            <person name="Scholz U."/>
            <person name="Schubert I."/>
        </authorList>
    </citation>
    <scope>NUCLEOTIDE SEQUENCE [LARGE SCALE GENOMIC DNA]</scope>
</reference>
<evidence type="ECO:0000313" key="1">
    <source>
        <dbReference type="EMBL" id="CAA6674572.1"/>
    </source>
</evidence>
<gene>
    <name evidence="1" type="ORF">SI7747_UN020930</name>
</gene>
<organism evidence="1 2">
    <name type="scientific">Spirodela intermedia</name>
    <name type="common">Intermediate duckweed</name>
    <dbReference type="NCBI Taxonomy" id="51605"/>
    <lineage>
        <taxon>Eukaryota</taxon>
        <taxon>Viridiplantae</taxon>
        <taxon>Streptophyta</taxon>
        <taxon>Embryophyta</taxon>
        <taxon>Tracheophyta</taxon>
        <taxon>Spermatophyta</taxon>
        <taxon>Magnoliopsida</taxon>
        <taxon>Liliopsida</taxon>
        <taxon>Araceae</taxon>
        <taxon>Lemnoideae</taxon>
        <taxon>Spirodela</taxon>
    </lineage>
</organism>
<dbReference type="Proteomes" id="UP001189122">
    <property type="component" value="Unassembled WGS sequence"/>
</dbReference>